<feature type="region of interest" description="Disordered" evidence="1">
    <location>
        <begin position="515"/>
        <end position="540"/>
    </location>
</feature>
<protein>
    <submittedName>
        <fullName evidence="2">Uncharacterized protein</fullName>
    </submittedName>
</protein>
<feature type="region of interest" description="Disordered" evidence="1">
    <location>
        <begin position="326"/>
        <end position="411"/>
    </location>
</feature>
<feature type="region of interest" description="Disordered" evidence="1">
    <location>
        <begin position="473"/>
        <end position="502"/>
    </location>
</feature>
<feature type="compositionally biased region" description="Polar residues" evidence="1">
    <location>
        <begin position="520"/>
        <end position="529"/>
    </location>
</feature>
<sequence>MSIYYMTKPGDVFLIQAQAIDLCIRITSCPILSLPPPKFLLDYFHAKYGSTAANDNPNTMIEEGITNDPRPRRPPMLVNQNSSFISRRNSDFMFDGPMYHGRDSFSTHSPYVLREPGDERCMRYPDEDHGLASTSSSSDTAAEKSPRLNPKSSQPSLLQKETLVPALASGGTSESSVTSLAVSWPCNPSGMDKGKVSLSFAEGESLTLSLDNPGYVALTPPPPAKRNMEEETAWAARRISRRLTMEGRRDGPDFMNLSSLVRWPHRSVVAPPSTTHPSKSGSLFPSNLFISSHHGSQYESPALQLSSSLPSTLEHGGPLIRETLISTTPRQDESGGITDNPIPAIGKRSSEDNNYHEDGHSYRGFSRIRTRGKGGPLRDDTQLEESHDSEEAPLNAYENHQSPAGGASSGHILDTESATITAATKETAAMAPDQTNPSRRGSLSKQLSMDSIRKMSRGALTRLQEGGLGAALSIPASTGPLSPTLLRTNGSPLDAKSPTKPLALSSISKPAFLPLHPIESTESPGQGSNVAEGRNDLNKN</sequence>
<evidence type="ECO:0000313" key="2">
    <source>
        <dbReference type="EMBL" id="KAF9577423.1"/>
    </source>
</evidence>
<feature type="compositionally biased region" description="Basic and acidic residues" evidence="1">
    <location>
        <begin position="376"/>
        <end position="390"/>
    </location>
</feature>
<feature type="compositionally biased region" description="Polar residues" evidence="1">
    <location>
        <begin position="433"/>
        <end position="447"/>
    </location>
</feature>
<dbReference type="Proteomes" id="UP000780801">
    <property type="component" value="Unassembled WGS sequence"/>
</dbReference>
<name>A0A9P6FL54_9FUNG</name>
<organism evidence="2 3">
    <name type="scientific">Lunasporangiospora selenospora</name>
    <dbReference type="NCBI Taxonomy" id="979761"/>
    <lineage>
        <taxon>Eukaryota</taxon>
        <taxon>Fungi</taxon>
        <taxon>Fungi incertae sedis</taxon>
        <taxon>Mucoromycota</taxon>
        <taxon>Mortierellomycotina</taxon>
        <taxon>Mortierellomycetes</taxon>
        <taxon>Mortierellales</taxon>
        <taxon>Mortierellaceae</taxon>
        <taxon>Lunasporangiospora</taxon>
    </lineage>
</organism>
<evidence type="ECO:0000256" key="1">
    <source>
        <dbReference type="SAM" id="MobiDB-lite"/>
    </source>
</evidence>
<evidence type="ECO:0000313" key="3">
    <source>
        <dbReference type="Proteomes" id="UP000780801"/>
    </source>
</evidence>
<feature type="region of interest" description="Disordered" evidence="1">
    <location>
        <begin position="426"/>
        <end position="447"/>
    </location>
</feature>
<keyword evidence="3" id="KW-1185">Reference proteome</keyword>
<proteinExistence type="predicted"/>
<gene>
    <name evidence="2" type="ORF">BGW38_007371</name>
</gene>
<comment type="caution">
    <text evidence="2">The sequence shown here is derived from an EMBL/GenBank/DDBJ whole genome shotgun (WGS) entry which is preliminary data.</text>
</comment>
<dbReference type="EMBL" id="JAABOA010004855">
    <property type="protein sequence ID" value="KAF9577423.1"/>
    <property type="molecule type" value="Genomic_DNA"/>
</dbReference>
<feature type="compositionally biased region" description="Basic and acidic residues" evidence="1">
    <location>
        <begin position="118"/>
        <end position="130"/>
    </location>
</feature>
<feature type="compositionally biased region" description="Basic and acidic residues" evidence="1">
    <location>
        <begin position="348"/>
        <end position="361"/>
    </location>
</feature>
<feature type="region of interest" description="Disordered" evidence="1">
    <location>
        <begin position="118"/>
        <end position="157"/>
    </location>
</feature>
<feature type="compositionally biased region" description="Polar residues" evidence="1">
    <location>
        <begin position="475"/>
        <end position="491"/>
    </location>
</feature>
<dbReference type="OrthoDB" id="2400579at2759"/>
<dbReference type="AlphaFoldDB" id="A0A9P6FL54"/>
<accession>A0A9P6FL54</accession>
<reference evidence="2" key="1">
    <citation type="journal article" date="2020" name="Fungal Divers.">
        <title>Resolving the Mortierellaceae phylogeny through synthesis of multi-gene phylogenetics and phylogenomics.</title>
        <authorList>
            <person name="Vandepol N."/>
            <person name="Liber J."/>
            <person name="Desiro A."/>
            <person name="Na H."/>
            <person name="Kennedy M."/>
            <person name="Barry K."/>
            <person name="Grigoriev I.V."/>
            <person name="Miller A.N."/>
            <person name="O'Donnell K."/>
            <person name="Stajich J.E."/>
            <person name="Bonito G."/>
        </authorList>
    </citation>
    <scope>NUCLEOTIDE SEQUENCE</scope>
    <source>
        <strain evidence="2">KOD1015</strain>
    </source>
</reference>